<feature type="binding site" evidence="2">
    <location>
        <position position="52"/>
    </location>
    <ligand>
        <name>Zn(2+)</name>
        <dbReference type="ChEBI" id="CHEBI:29105"/>
    </ligand>
</feature>
<organism evidence="3 4">
    <name type="scientific">Desulforamulus profundi</name>
    <dbReference type="NCBI Taxonomy" id="1383067"/>
    <lineage>
        <taxon>Bacteria</taxon>
        <taxon>Bacillati</taxon>
        <taxon>Bacillota</taxon>
        <taxon>Clostridia</taxon>
        <taxon>Eubacteriales</taxon>
        <taxon>Peptococcaceae</taxon>
        <taxon>Desulforamulus</taxon>
    </lineage>
</organism>
<keyword evidence="2" id="KW-0479">Metal-binding</keyword>
<comment type="similarity">
    <text evidence="1">Belongs to the beta-class carbonic anhydrase family.</text>
</comment>
<gene>
    <name evidence="3" type="ORF">P378_03375</name>
</gene>
<dbReference type="Proteomes" id="UP000222564">
    <property type="component" value="Unassembled WGS sequence"/>
</dbReference>
<comment type="caution">
    <text evidence="3">The sequence shown here is derived from an EMBL/GenBank/DDBJ whole genome shotgun (WGS) entry which is preliminary data.</text>
</comment>
<evidence type="ECO:0000256" key="2">
    <source>
        <dbReference type="PIRSR" id="PIRSR601765-1"/>
    </source>
</evidence>
<accession>A0A2C6MIU9</accession>
<dbReference type="RefSeq" id="WP_099082218.1">
    <property type="nucleotide sequence ID" value="NZ_AWQQ01000020.1"/>
</dbReference>
<name>A0A2C6MIU9_9FIRM</name>
<keyword evidence="4" id="KW-1185">Reference proteome</keyword>
<protein>
    <submittedName>
        <fullName evidence="3">Carbonic anhydrase</fullName>
    </submittedName>
</protein>
<dbReference type="GO" id="GO:0004089">
    <property type="term" value="F:carbonate dehydratase activity"/>
    <property type="evidence" value="ECO:0007669"/>
    <property type="project" value="InterPro"/>
</dbReference>
<dbReference type="OrthoDB" id="9792260at2"/>
<reference evidence="3 4" key="1">
    <citation type="submission" date="2013-09" db="EMBL/GenBank/DDBJ databases">
        <title>Biodegradation of hydrocarbons in the deep terrestrial subsurface : characterization of a microbial consortium composed of two Desulfotomaculum species originating from a deep geological formation.</title>
        <authorList>
            <person name="Aullo T."/>
            <person name="Berlendis S."/>
            <person name="Lascourreges J.-F."/>
            <person name="Dessort D."/>
            <person name="Saint-Laurent S."/>
            <person name="Schraauwers B."/>
            <person name="Mas J."/>
            <person name="Magot M."/>
            <person name="Ranchou-Peyruse A."/>
        </authorList>
    </citation>
    <scope>NUCLEOTIDE SEQUENCE [LARGE SCALE GENOMIC DNA]</scope>
    <source>
        <strain evidence="3 4">Bs107</strain>
    </source>
</reference>
<dbReference type="Gene3D" id="3.40.1050.10">
    <property type="entry name" value="Carbonic anhydrase"/>
    <property type="match status" value="1"/>
</dbReference>
<comment type="cofactor">
    <cofactor evidence="2">
        <name>Zn(2+)</name>
        <dbReference type="ChEBI" id="CHEBI:29105"/>
    </cofactor>
    <text evidence="2">Binds 1 zinc ion per subunit.</text>
</comment>
<dbReference type="SMART" id="SM00947">
    <property type="entry name" value="Pro_CA"/>
    <property type="match status" value="1"/>
</dbReference>
<dbReference type="AlphaFoldDB" id="A0A2C6MIU9"/>
<feature type="binding site" evidence="2">
    <location>
        <position position="54"/>
    </location>
    <ligand>
        <name>Zn(2+)</name>
        <dbReference type="ChEBI" id="CHEBI:29105"/>
    </ligand>
</feature>
<dbReference type="EMBL" id="AWQQ01000020">
    <property type="protein sequence ID" value="PHJ39463.1"/>
    <property type="molecule type" value="Genomic_DNA"/>
</dbReference>
<keyword evidence="2" id="KW-0862">Zinc</keyword>
<proteinExistence type="inferred from homology"/>
<dbReference type="InterPro" id="IPR036874">
    <property type="entry name" value="Carbonic_anhydrase_sf"/>
</dbReference>
<evidence type="ECO:0000313" key="3">
    <source>
        <dbReference type="EMBL" id="PHJ39463.1"/>
    </source>
</evidence>
<dbReference type="InterPro" id="IPR001765">
    <property type="entry name" value="Carbonic_anhydrase"/>
</dbReference>
<dbReference type="SUPFAM" id="SSF53056">
    <property type="entry name" value="beta-carbonic anhydrase, cab"/>
    <property type="match status" value="1"/>
</dbReference>
<sequence>MAQIVPINTREDIFPQYLNTPIGDLIEYHNFNKHFFESDKKYEHAELLIGMCMDNRKRLNIPEKFAYVIRTGAGNLRTSEFKVSYAIAVGGVRAIALIGHNKCGMANLKAKEQQFIDGLVDIGWDRKTAEDHFNHFAPMFEIGNELDFVLAEAKRLRHRYPKVLVAPMMYQLEDNRLYLLKSDKNES</sequence>
<evidence type="ECO:0000256" key="1">
    <source>
        <dbReference type="ARBA" id="ARBA00006217"/>
    </source>
</evidence>
<feature type="binding site" evidence="2">
    <location>
        <position position="100"/>
    </location>
    <ligand>
        <name>Zn(2+)</name>
        <dbReference type="ChEBI" id="CHEBI:29105"/>
    </ligand>
</feature>
<evidence type="ECO:0000313" key="4">
    <source>
        <dbReference type="Proteomes" id="UP000222564"/>
    </source>
</evidence>
<feature type="binding site" evidence="2">
    <location>
        <position position="103"/>
    </location>
    <ligand>
        <name>Zn(2+)</name>
        <dbReference type="ChEBI" id="CHEBI:29105"/>
    </ligand>
</feature>
<dbReference type="GO" id="GO:0008270">
    <property type="term" value="F:zinc ion binding"/>
    <property type="evidence" value="ECO:0007669"/>
    <property type="project" value="InterPro"/>
</dbReference>